<keyword evidence="1" id="KW-1133">Transmembrane helix</keyword>
<organism evidence="3 4">
    <name type="scientific">Pristionchus entomophagus</name>
    <dbReference type="NCBI Taxonomy" id="358040"/>
    <lineage>
        <taxon>Eukaryota</taxon>
        <taxon>Metazoa</taxon>
        <taxon>Ecdysozoa</taxon>
        <taxon>Nematoda</taxon>
        <taxon>Chromadorea</taxon>
        <taxon>Rhabditida</taxon>
        <taxon>Rhabditina</taxon>
        <taxon>Diplogasteromorpha</taxon>
        <taxon>Diplogasteroidea</taxon>
        <taxon>Neodiplogasteridae</taxon>
        <taxon>Pristionchus</taxon>
    </lineage>
</organism>
<gene>
    <name evidence="3" type="ORF">PENTCL1PPCAC_13277</name>
</gene>
<comment type="caution">
    <text evidence="3">The sequence shown here is derived from an EMBL/GenBank/DDBJ whole genome shotgun (WGS) entry which is preliminary data.</text>
</comment>
<sequence>MRIEERQVPLWHHYFEFILFYSPALVLTRLYAFLSTIRSICPSFVIIPLTGMDLFSLPNVFRRKMMNTLEIKDRLRLRLTCRAFEELVASTHAGHVEYGNLKRDDNDALEIVIGDAKFTYSGSIDGRFDNLFRMLNRLFSRTSIKKFTFIV</sequence>
<keyword evidence="1" id="KW-0812">Transmembrane</keyword>
<evidence type="ECO:0000259" key="2">
    <source>
        <dbReference type="PROSITE" id="PS50181"/>
    </source>
</evidence>
<feature type="domain" description="F-box" evidence="2">
    <location>
        <begin position="51"/>
        <end position="101"/>
    </location>
</feature>
<dbReference type="Proteomes" id="UP001432027">
    <property type="component" value="Unassembled WGS sequence"/>
</dbReference>
<name>A0AAV5T868_9BILA</name>
<dbReference type="EMBL" id="BTSX01000003">
    <property type="protein sequence ID" value="GMS91102.1"/>
    <property type="molecule type" value="Genomic_DNA"/>
</dbReference>
<proteinExistence type="predicted"/>
<dbReference type="PROSITE" id="PS50181">
    <property type="entry name" value="FBOX"/>
    <property type="match status" value="1"/>
</dbReference>
<keyword evidence="4" id="KW-1185">Reference proteome</keyword>
<protein>
    <recommendedName>
        <fullName evidence="2">F-box domain-containing protein</fullName>
    </recommendedName>
</protein>
<feature type="transmembrane region" description="Helical" evidence="1">
    <location>
        <begin position="12"/>
        <end position="31"/>
    </location>
</feature>
<keyword evidence="1" id="KW-0472">Membrane</keyword>
<dbReference type="AlphaFoldDB" id="A0AAV5T868"/>
<reference evidence="3" key="1">
    <citation type="submission" date="2023-10" db="EMBL/GenBank/DDBJ databases">
        <title>Genome assembly of Pristionchus species.</title>
        <authorList>
            <person name="Yoshida K."/>
            <person name="Sommer R.J."/>
        </authorList>
    </citation>
    <scope>NUCLEOTIDE SEQUENCE</scope>
    <source>
        <strain evidence="3">RS0144</strain>
    </source>
</reference>
<accession>A0AAV5T868</accession>
<dbReference type="InterPro" id="IPR001810">
    <property type="entry name" value="F-box_dom"/>
</dbReference>
<evidence type="ECO:0000313" key="4">
    <source>
        <dbReference type="Proteomes" id="UP001432027"/>
    </source>
</evidence>
<evidence type="ECO:0000256" key="1">
    <source>
        <dbReference type="SAM" id="Phobius"/>
    </source>
</evidence>
<evidence type="ECO:0000313" key="3">
    <source>
        <dbReference type="EMBL" id="GMS91102.1"/>
    </source>
</evidence>
<feature type="transmembrane region" description="Helical" evidence="1">
    <location>
        <begin position="37"/>
        <end position="57"/>
    </location>
</feature>